<dbReference type="InterPro" id="IPR000917">
    <property type="entry name" value="Sulfatase_N"/>
</dbReference>
<accession>A0A2K2FXJ5</accession>
<dbReference type="RefSeq" id="WP_103097535.1">
    <property type="nucleotide sequence ID" value="NZ_LYMM01000050.1"/>
</dbReference>
<proteinExistence type="inferred from homology"/>
<dbReference type="GO" id="GO:0046872">
    <property type="term" value="F:metal ion binding"/>
    <property type="evidence" value="ECO:0007669"/>
    <property type="project" value="UniProtKB-KW"/>
</dbReference>
<feature type="chain" id="PRO_5014466843" evidence="5">
    <location>
        <begin position="26"/>
        <end position="524"/>
    </location>
</feature>
<dbReference type="Gene3D" id="3.30.1120.10">
    <property type="match status" value="1"/>
</dbReference>
<feature type="signal peptide" evidence="5">
    <location>
        <begin position="1"/>
        <end position="25"/>
    </location>
</feature>
<dbReference type="Pfam" id="PF00884">
    <property type="entry name" value="Sulfatase"/>
    <property type="match status" value="1"/>
</dbReference>
<dbReference type="PROSITE" id="PS51318">
    <property type="entry name" value="TAT"/>
    <property type="match status" value="1"/>
</dbReference>
<dbReference type="Proteomes" id="UP000236327">
    <property type="component" value="Unassembled WGS sequence"/>
</dbReference>
<dbReference type="PANTHER" id="PTHR42693:SF53">
    <property type="entry name" value="ENDO-4-O-SULFATASE"/>
    <property type="match status" value="1"/>
</dbReference>
<dbReference type="CDD" id="cd16143">
    <property type="entry name" value="ARS_like"/>
    <property type="match status" value="1"/>
</dbReference>
<sequence>MNSKITRRCLLLAGAAAVVASKAMSAITAAKPNIVVVYADDLGYGDLSCYGSTTIHTPNIDRLAAQGTRFVNAHSPSATCTPSRYALMTGDYPWRASGTQILPGDAPALIRPGRYTLPAMLKQAGYNTGFVGKWHLGLGDGKVDWNGEIGPGPLDIGFDHGFFMPATLDRVPTVLIDGRRVANLDQNDPIAVSYGAKMGDEPTGAKHPEMLRYGADPEHSNTIVNGISRIGYMTGGKAARWNDENLSDLLLEKAVDFISAKRAAPFFLYYAVNEPHVPRAPNPRFVGKSGMGPRGDAILQLDWTVGEVMRALDRLGIAKDTMVVFSSDNGPILFDGYEDRAVELAGAHRPAGPFSSGKYSILEGGTRVPMITAWPGHVRPGHVSSALVDHVDMIASLAALVGQQLPHASAVDSFDMLAPLLGQTDRGREYVVEDTKLMVTTGATVSSSGSRILAIRAGDWKLIRRSVKPQQFHGNPIGTRPEDQLYNLADDPGETRNLAASQPRRAAQLAAWLDRIERGGRSRP</sequence>
<protein>
    <submittedName>
        <fullName evidence="7">Arylsulfatase</fullName>
    </submittedName>
</protein>
<dbReference type="InterPro" id="IPR017850">
    <property type="entry name" value="Alkaline_phosphatase_core_sf"/>
</dbReference>
<reference evidence="7 8" key="1">
    <citation type="submission" date="2016-05" db="EMBL/GenBank/DDBJ databases">
        <title>Complete genome sequence of Novosphingobium guangzhouense SA925(T).</title>
        <authorList>
            <person name="Sha S."/>
        </authorList>
    </citation>
    <scope>NUCLEOTIDE SEQUENCE [LARGE SCALE GENOMIC DNA]</scope>
    <source>
        <strain evidence="7 8">SA925</strain>
    </source>
</reference>
<dbReference type="PROSITE" id="PS00149">
    <property type="entry name" value="SULFATASE_2"/>
    <property type="match status" value="1"/>
</dbReference>
<name>A0A2K2FXJ5_9SPHN</name>
<comment type="caution">
    <text evidence="7">The sequence shown here is derived from an EMBL/GenBank/DDBJ whole genome shotgun (WGS) entry which is preliminary data.</text>
</comment>
<keyword evidence="8" id="KW-1185">Reference proteome</keyword>
<dbReference type="AlphaFoldDB" id="A0A2K2FXJ5"/>
<evidence type="ECO:0000259" key="6">
    <source>
        <dbReference type="Pfam" id="PF00884"/>
    </source>
</evidence>
<dbReference type="OrthoDB" id="9803751at2"/>
<dbReference type="PANTHER" id="PTHR42693">
    <property type="entry name" value="ARYLSULFATASE FAMILY MEMBER"/>
    <property type="match status" value="1"/>
</dbReference>
<evidence type="ECO:0000256" key="2">
    <source>
        <dbReference type="ARBA" id="ARBA00022723"/>
    </source>
</evidence>
<evidence type="ECO:0000313" key="8">
    <source>
        <dbReference type="Proteomes" id="UP000236327"/>
    </source>
</evidence>
<evidence type="ECO:0000256" key="1">
    <source>
        <dbReference type="ARBA" id="ARBA00008779"/>
    </source>
</evidence>
<keyword evidence="3" id="KW-0378">Hydrolase</keyword>
<dbReference type="PROSITE" id="PS00523">
    <property type="entry name" value="SULFATASE_1"/>
    <property type="match status" value="1"/>
</dbReference>
<evidence type="ECO:0000256" key="4">
    <source>
        <dbReference type="ARBA" id="ARBA00022837"/>
    </source>
</evidence>
<keyword evidence="2" id="KW-0479">Metal-binding</keyword>
<evidence type="ECO:0000256" key="3">
    <source>
        <dbReference type="ARBA" id="ARBA00022801"/>
    </source>
</evidence>
<dbReference type="SUPFAM" id="SSF53649">
    <property type="entry name" value="Alkaline phosphatase-like"/>
    <property type="match status" value="1"/>
</dbReference>
<dbReference type="InterPro" id="IPR006311">
    <property type="entry name" value="TAT_signal"/>
</dbReference>
<keyword evidence="5" id="KW-0732">Signal</keyword>
<feature type="domain" description="Sulfatase N-terminal" evidence="6">
    <location>
        <begin position="32"/>
        <end position="402"/>
    </location>
</feature>
<dbReference type="InterPro" id="IPR024607">
    <property type="entry name" value="Sulfatase_CS"/>
</dbReference>
<dbReference type="Gene3D" id="3.40.720.10">
    <property type="entry name" value="Alkaline Phosphatase, subunit A"/>
    <property type="match status" value="1"/>
</dbReference>
<dbReference type="GO" id="GO:0004065">
    <property type="term" value="F:arylsulfatase activity"/>
    <property type="evidence" value="ECO:0007669"/>
    <property type="project" value="TreeGrafter"/>
</dbReference>
<gene>
    <name evidence="7" type="ORF">A8V01_23800</name>
</gene>
<comment type="similarity">
    <text evidence="1">Belongs to the sulfatase family.</text>
</comment>
<dbReference type="EMBL" id="LYMM01000050">
    <property type="protein sequence ID" value="PNU03501.1"/>
    <property type="molecule type" value="Genomic_DNA"/>
</dbReference>
<evidence type="ECO:0000256" key="5">
    <source>
        <dbReference type="SAM" id="SignalP"/>
    </source>
</evidence>
<keyword evidence="4" id="KW-0106">Calcium</keyword>
<dbReference type="InterPro" id="IPR050738">
    <property type="entry name" value="Sulfatase"/>
</dbReference>
<evidence type="ECO:0000313" key="7">
    <source>
        <dbReference type="EMBL" id="PNU03501.1"/>
    </source>
</evidence>
<organism evidence="7 8">
    <name type="scientific">Novosphingobium guangzhouense</name>
    <dbReference type="NCBI Taxonomy" id="1850347"/>
    <lineage>
        <taxon>Bacteria</taxon>
        <taxon>Pseudomonadati</taxon>
        <taxon>Pseudomonadota</taxon>
        <taxon>Alphaproteobacteria</taxon>
        <taxon>Sphingomonadales</taxon>
        <taxon>Sphingomonadaceae</taxon>
        <taxon>Novosphingobium</taxon>
    </lineage>
</organism>